<dbReference type="Proteomes" id="UP000789525">
    <property type="component" value="Unassembled WGS sequence"/>
</dbReference>
<accession>A0ACA9QM38</accession>
<name>A0ACA9QM38_9GLOM</name>
<sequence>MATAMRKCSKEALKDLVRLPFFADISKDTFIHWPKRWRMYPHQQLARCYQQQDTPWSMESLFGVGWEKN</sequence>
<proteinExistence type="predicted"/>
<evidence type="ECO:0000313" key="2">
    <source>
        <dbReference type="Proteomes" id="UP000789525"/>
    </source>
</evidence>
<feature type="non-terminal residue" evidence="1">
    <location>
        <position position="69"/>
    </location>
</feature>
<dbReference type="EMBL" id="CAJVPT010057345">
    <property type="protein sequence ID" value="CAG8758365.1"/>
    <property type="molecule type" value="Genomic_DNA"/>
</dbReference>
<reference evidence="1" key="1">
    <citation type="submission" date="2021-06" db="EMBL/GenBank/DDBJ databases">
        <authorList>
            <person name="Kallberg Y."/>
            <person name="Tangrot J."/>
            <person name="Rosling A."/>
        </authorList>
    </citation>
    <scope>NUCLEOTIDE SEQUENCE</scope>
    <source>
        <strain evidence="1">CL356</strain>
    </source>
</reference>
<keyword evidence="2" id="KW-1185">Reference proteome</keyword>
<evidence type="ECO:0000313" key="1">
    <source>
        <dbReference type="EMBL" id="CAG8758365.1"/>
    </source>
</evidence>
<gene>
    <name evidence="1" type="ORF">ACOLOM_LOCUS13081</name>
</gene>
<comment type="caution">
    <text evidence="1">The sequence shown here is derived from an EMBL/GenBank/DDBJ whole genome shotgun (WGS) entry which is preliminary data.</text>
</comment>
<organism evidence="1 2">
    <name type="scientific">Acaulospora colombiana</name>
    <dbReference type="NCBI Taxonomy" id="27376"/>
    <lineage>
        <taxon>Eukaryota</taxon>
        <taxon>Fungi</taxon>
        <taxon>Fungi incertae sedis</taxon>
        <taxon>Mucoromycota</taxon>
        <taxon>Glomeromycotina</taxon>
        <taxon>Glomeromycetes</taxon>
        <taxon>Diversisporales</taxon>
        <taxon>Acaulosporaceae</taxon>
        <taxon>Acaulospora</taxon>
    </lineage>
</organism>
<protein>
    <submittedName>
        <fullName evidence="1">11731_t:CDS:1</fullName>
    </submittedName>
</protein>